<evidence type="ECO:0000313" key="1">
    <source>
        <dbReference type="EMBL" id="CAE4585801.1"/>
    </source>
</evidence>
<reference evidence="1" key="1">
    <citation type="submission" date="2021-01" db="EMBL/GenBank/DDBJ databases">
        <authorList>
            <person name="Corre E."/>
            <person name="Pelletier E."/>
            <person name="Niang G."/>
            <person name="Scheremetjew M."/>
            <person name="Finn R."/>
            <person name="Kale V."/>
            <person name="Holt S."/>
            <person name="Cochrane G."/>
            <person name="Meng A."/>
            <person name="Brown T."/>
            <person name="Cohen L."/>
        </authorList>
    </citation>
    <scope>NUCLEOTIDE SEQUENCE</scope>
    <source>
        <strain evidence="1">GSO104</strain>
    </source>
</reference>
<protein>
    <recommendedName>
        <fullName evidence="2">NAD-dependent epimerase/dehydratase domain-containing protein</fullName>
    </recommendedName>
</protein>
<dbReference type="EMBL" id="HBNS01004790">
    <property type="protein sequence ID" value="CAE4585801.1"/>
    <property type="molecule type" value="Transcribed_RNA"/>
</dbReference>
<organism evidence="1">
    <name type="scientific">Ditylum brightwellii</name>
    <dbReference type="NCBI Taxonomy" id="49249"/>
    <lineage>
        <taxon>Eukaryota</taxon>
        <taxon>Sar</taxon>
        <taxon>Stramenopiles</taxon>
        <taxon>Ochrophyta</taxon>
        <taxon>Bacillariophyta</taxon>
        <taxon>Mediophyceae</taxon>
        <taxon>Lithodesmiophycidae</taxon>
        <taxon>Lithodesmiales</taxon>
        <taxon>Lithodesmiaceae</taxon>
        <taxon>Ditylum</taxon>
    </lineage>
</organism>
<dbReference type="InterPro" id="IPR036291">
    <property type="entry name" value="NAD(P)-bd_dom_sf"/>
</dbReference>
<proteinExistence type="predicted"/>
<evidence type="ECO:0008006" key="2">
    <source>
        <dbReference type="Google" id="ProtNLM"/>
    </source>
</evidence>
<dbReference type="Gene3D" id="3.40.50.720">
    <property type="entry name" value="NAD(P)-binding Rossmann-like Domain"/>
    <property type="match status" value="1"/>
</dbReference>
<dbReference type="SUPFAM" id="SSF51735">
    <property type="entry name" value="NAD(P)-binding Rossmann-fold domains"/>
    <property type="match status" value="1"/>
</dbReference>
<gene>
    <name evidence="1" type="ORF">DBRI00130_LOCUS3875</name>
</gene>
<name>A0A6S9ER43_9STRA</name>
<accession>A0A6S9ER43</accession>
<dbReference type="AlphaFoldDB" id="A0A6S9ER43"/>
<sequence>MGSEDAIINLLHYEDAASACLYALKAGAYTVAGRTFLISDGHPTTRKGICDSALKSKHYADYEMPTFTGNDGPGGKGKIYDGTWSDEQLQWKPTYASFDEYMSHH</sequence>